<keyword evidence="3" id="KW-0472">Membrane</keyword>
<dbReference type="GO" id="GO:0006508">
    <property type="term" value="P:proteolysis"/>
    <property type="evidence" value="ECO:0007669"/>
    <property type="project" value="InterPro"/>
</dbReference>
<dbReference type="KEGG" id="awo:Awo_c15830"/>
<sequence>MSIILRSSIPFYPILSKHYSLNSKSVFHKLALYSLFVEIIAIINLNLAKPIIYQVNDYTLKINYRLTRKVNLMFIFLLYIIFFIFILSFCLLIVWSPGKPIPFTNEDGTVLRDSISEKIWVEINGVEIGMIIKSHNNNNPVLLFIHGGPGMPEYWLNKPYPSHLEDIFTVVWWDQRGSGLSYHAKIAPDSMTTDQFISDTIAVTHYLQKRFHQDKIYLMAHSFGTYIGIKTVAQAPNLYHAYFGIAQVVNPELSEELAYDFMLDFYKNANDKKTLKQLIKAPYGTFAYERLRDRVMHQAGIGTIHNMYSVYTGIFMNVMKNREYRLLEKIKIWQGKAFSKHTILNQEYRHCNLGDTILRLDLPVYFFSGIYDYTVNHYLSEIYLDDIQAP</sequence>
<dbReference type="Pfam" id="PF00561">
    <property type="entry name" value="Abhydrolase_1"/>
    <property type="match status" value="1"/>
</dbReference>
<keyword evidence="3" id="KW-0812">Transmembrane</keyword>
<dbReference type="SUPFAM" id="SSF53474">
    <property type="entry name" value="alpha/beta-Hydrolases"/>
    <property type="match status" value="1"/>
</dbReference>
<evidence type="ECO:0000259" key="4">
    <source>
        <dbReference type="Pfam" id="PF00561"/>
    </source>
</evidence>
<dbReference type="STRING" id="931626.Awo_c15830"/>
<protein>
    <submittedName>
        <fullName evidence="5">Aminopeptidase</fullName>
    </submittedName>
</protein>
<dbReference type="EMBL" id="CP002987">
    <property type="protein sequence ID" value="AFA48365.1"/>
    <property type="molecule type" value="Genomic_DNA"/>
</dbReference>
<evidence type="ECO:0000256" key="3">
    <source>
        <dbReference type="SAM" id="Phobius"/>
    </source>
</evidence>
<name>H6LGN7_ACEWD</name>
<dbReference type="Proteomes" id="UP000007177">
    <property type="component" value="Chromosome"/>
</dbReference>
<proteinExistence type="inferred from homology"/>
<reference evidence="5 6" key="2">
    <citation type="journal article" date="2012" name="PLoS ONE">
        <title>An ancient pathway combining carbon dioxide fixation with the generation and utilization of a sodium ion gradient for ATP synthesis.</title>
        <authorList>
            <person name="Poehlein A."/>
            <person name="Schmidt S."/>
            <person name="Kaster A.K."/>
            <person name="Goenrich M."/>
            <person name="Vollmers J."/>
            <person name="Thurmer A."/>
            <person name="Bertsch J."/>
            <person name="Schuchmann K."/>
            <person name="Voigt B."/>
            <person name="Hecker M."/>
            <person name="Daniel R."/>
            <person name="Thauer R.K."/>
            <person name="Gottschalk G."/>
            <person name="Muller V."/>
        </authorList>
    </citation>
    <scope>NUCLEOTIDE SEQUENCE [LARGE SCALE GENOMIC DNA]</scope>
    <source>
        <strain evidence="6">ATCC 29683 / DSM 1030 / JCM 2381 / KCTC 1655 / WB1</strain>
    </source>
</reference>
<dbReference type="PRINTS" id="PR00793">
    <property type="entry name" value="PROAMNOPTASE"/>
</dbReference>
<gene>
    <name evidence="5" type="ordered locus">Awo_c15830</name>
</gene>
<evidence type="ECO:0000256" key="2">
    <source>
        <dbReference type="ARBA" id="ARBA00022801"/>
    </source>
</evidence>
<keyword evidence="3" id="KW-1133">Transmembrane helix</keyword>
<feature type="transmembrane region" description="Helical" evidence="3">
    <location>
        <begin position="30"/>
        <end position="52"/>
    </location>
</feature>
<dbReference type="InterPro" id="IPR029058">
    <property type="entry name" value="AB_hydrolase_fold"/>
</dbReference>
<keyword evidence="5" id="KW-0031">Aminopeptidase</keyword>
<feature type="transmembrane region" description="Helical" evidence="3">
    <location>
        <begin position="72"/>
        <end position="95"/>
    </location>
</feature>
<evidence type="ECO:0000313" key="6">
    <source>
        <dbReference type="Proteomes" id="UP000007177"/>
    </source>
</evidence>
<comment type="similarity">
    <text evidence="1">Belongs to the peptidase S33 family.</text>
</comment>
<dbReference type="GO" id="GO:0004177">
    <property type="term" value="F:aminopeptidase activity"/>
    <property type="evidence" value="ECO:0007669"/>
    <property type="project" value="UniProtKB-KW"/>
</dbReference>
<dbReference type="InterPro" id="IPR000073">
    <property type="entry name" value="AB_hydrolase_1"/>
</dbReference>
<dbReference type="Gene3D" id="3.40.50.1820">
    <property type="entry name" value="alpha/beta hydrolase"/>
    <property type="match status" value="1"/>
</dbReference>
<dbReference type="AlphaFoldDB" id="H6LGN7"/>
<dbReference type="InterPro" id="IPR002410">
    <property type="entry name" value="Peptidase_S33"/>
</dbReference>
<keyword evidence="2" id="KW-0378">Hydrolase</keyword>
<reference evidence="6" key="1">
    <citation type="submission" date="2011-07" db="EMBL/GenBank/DDBJ databases">
        <title>Complete genome sequence of Acetobacterium woodii.</title>
        <authorList>
            <person name="Poehlein A."/>
            <person name="Schmidt S."/>
            <person name="Kaster A.-K."/>
            <person name="Goenrich M."/>
            <person name="Vollmers J."/>
            <person name="Thuermer A."/>
            <person name="Gottschalk G."/>
            <person name="Thauer R.K."/>
            <person name="Daniel R."/>
            <person name="Mueller V."/>
        </authorList>
    </citation>
    <scope>NUCLEOTIDE SEQUENCE [LARGE SCALE GENOMIC DNA]</scope>
    <source>
        <strain evidence="6">ATCC 29683 / DSM 1030 / JCM 2381 / KCTC 1655 / WB1</strain>
    </source>
</reference>
<evidence type="ECO:0000313" key="5">
    <source>
        <dbReference type="EMBL" id="AFA48365.1"/>
    </source>
</evidence>
<evidence type="ECO:0000256" key="1">
    <source>
        <dbReference type="ARBA" id="ARBA00010088"/>
    </source>
</evidence>
<dbReference type="eggNOG" id="COG0596">
    <property type="taxonomic scope" value="Bacteria"/>
</dbReference>
<feature type="domain" description="AB hydrolase-1" evidence="4">
    <location>
        <begin position="140"/>
        <end position="263"/>
    </location>
</feature>
<dbReference type="HOGENOM" id="CLU_049285_2_0_9"/>
<organism evidence="5 6">
    <name type="scientific">Acetobacterium woodii (strain ATCC 29683 / DSM 1030 / JCM 2381 / KCTC 1655 / WB1)</name>
    <dbReference type="NCBI Taxonomy" id="931626"/>
    <lineage>
        <taxon>Bacteria</taxon>
        <taxon>Bacillati</taxon>
        <taxon>Bacillota</taxon>
        <taxon>Clostridia</taxon>
        <taxon>Eubacteriales</taxon>
        <taxon>Eubacteriaceae</taxon>
        <taxon>Acetobacterium</taxon>
    </lineage>
</organism>
<accession>H6LGN7</accession>
<keyword evidence="6" id="KW-1185">Reference proteome</keyword>
<keyword evidence="5" id="KW-0645">Protease</keyword>